<sequence length="126" mass="13777">MTKSSPACKIALNALAQIHPRQRTHILDGDSSGGGYGAGRGISGKSEFPSRWDDRQTLDYICEIVKDPNSQWTQRTGKPGAKYTKNGKPVRWQVEGTRDNVDIMVIVEPDGQGIVTAYPTNIPPNP</sequence>
<protein>
    <submittedName>
        <fullName evidence="3">EndoU domain-containing protein</fullName>
    </submittedName>
</protein>
<reference evidence="3" key="1">
    <citation type="journal article" date="2015" name="ISME J.">
        <title>Draft Genome Sequence of Streptomyces incarnatus NRRL8089, which Produces the Nucleoside Antibiotic Sinefungin.</title>
        <authorList>
            <person name="Oshima K."/>
            <person name="Hattori M."/>
            <person name="Shimizu H."/>
            <person name="Fukuda K."/>
            <person name="Nemoto M."/>
            <person name="Inagaki K."/>
            <person name="Tamura T."/>
        </authorList>
    </citation>
    <scope>NUCLEOTIDE SEQUENCE</scope>
    <source>
        <strain evidence="3">FACHB-1375</strain>
    </source>
</reference>
<feature type="region of interest" description="Disordered" evidence="1">
    <location>
        <begin position="23"/>
        <end position="50"/>
    </location>
</feature>
<evidence type="ECO:0000313" key="3">
    <source>
        <dbReference type="EMBL" id="MBD2180138.1"/>
    </source>
</evidence>
<dbReference type="Proteomes" id="UP000641646">
    <property type="component" value="Unassembled WGS sequence"/>
</dbReference>
<name>A0A926VB82_9CYAN</name>
<dbReference type="EMBL" id="JACJPW010000005">
    <property type="protein sequence ID" value="MBD2180138.1"/>
    <property type="molecule type" value="Genomic_DNA"/>
</dbReference>
<evidence type="ECO:0000256" key="1">
    <source>
        <dbReference type="SAM" id="MobiDB-lite"/>
    </source>
</evidence>
<evidence type="ECO:0000259" key="2">
    <source>
        <dbReference type="Pfam" id="PF14436"/>
    </source>
</evidence>
<proteinExistence type="predicted"/>
<dbReference type="AlphaFoldDB" id="A0A926VB82"/>
<accession>A0A926VB82</accession>
<dbReference type="Pfam" id="PF14436">
    <property type="entry name" value="EndoU_bacteria"/>
    <property type="match status" value="1"/>
</dbReference>
<keyword evidence="4" id="KW-1185">Reference proteome</keyword>
<evidence type="ECO:0000313" key="4">
    <source>
        <dbReference type="Proteomes" id="UP000641646"/>
    </source>
</evidence>
<feature type="domain" description="Bacterial EndoU nuclease" evidence="2">
    <location>
        <begin position="42"/>
        <end position="120"/>
    </location>
</feature>
<dbReference type="RefSeq" id="WP_190462029.1">
    <property type="nucleotide sequence ID" value="NZ_JACJPW010000005.1"/>
</dbReference>
<organism evidence="3 4">
    <name type="scientific">Aerosakkonema funiforme FACHB-1375</name>
    <dbReference type="NCBI Taxonomy" id="2949571"/>
    <lineage>
        <taxon>Bacteria</taxon>
        <taxon>Bacillati</taxon>
        <taxon>Cyanobacteriota</taxon>
        <taxon>Cyanophyceae</taxon>
        <taxon>Oscillatoriophycideae</taxon>
        <taxon>Aerosakkonematales</taxon>
        <taxon>Aerosakkonemataceae</taxon>
        <taxon>Aerosakkonema</taxon>
    </lineage>
</organism>
<dbReference type="InterPro" id="IPR029501">
    <property type="entry name" value="EndoU_bac"/>
</dbReference>
<reference evidence="3" key="2">
    <citation type="submission" date="2020-08" db="EMBL/GenBank/DDBJ databases">
        <authorList>
            <person name="Chen M."/>
            <person name="Teng W."/>
            <person name="Zhao L."/>
            <person name="Hu C."/>
            <person name="Zhou Y."/>
            <person name="Han B."/>
            <person name="Song L."/>
            <person name="Shu W."/>
        </authorList>
    </citation>
    <scope>NUCLEOTIDE SEQUENCE</scope>
    <source>
        <strain evidence="3">FACHB-1375</strain>
    </source>
</reference>
<dbReference type="GO" id="GO:0004519">
    <property type="term" value="F:endonuclease activity"/>
    <property type="evidence" value="ECO:0007669"/>
    <property type="project" value="InterPro"/>
</dbReference>
<feature type="compositionally biased region" description="Gly residues" evidence="1">
    <location>
        <begin position="31"/>
        <end position="42"/>
    </location>
</feature>
<comment type="caution">
    <text evidence="3">The sequence shown here is derived from an EMBL/GenBank/DDBJ whole genome shotgun (WGS) entry which is preliminary data.</text>
</comment>
<gene>
    <name evidence="3" type="ORF">H6G03_03240</name>
</gene>